<evidence type="ECO:0008006" key="4">
    <source>
        <dbReference type="Google" id="ProtNLM"/>
    </source>
</evidence>
<dbReference type="Pfam" id="PF10741">
    <property type="entry name" value="T2SSM_b"/>
    <property type="match status" value="1"/>
</dbReference>
<dbReference type="InterPro" id="IPR034756">
    <property type="entry name" value="T2SSM_b"/>
</dbReference>
<proteinExistence type="predicted"/>
<protein>
    <recommendedName>
        <fullName evidence="4">General secretion pathway protein GspM</fullName>
    </recommendedName>
</protein>
<keyword evidence="1" id="KW-1133">Transmembrane helix</keyword>
<dbReference type="RefSeq" id="WP_187553908.1">
    <property type="nucleotide sequence ID" value="NZ_CP060719.1"/>
</dbReference>
<gene>
    <name evidence="2" type="ORF">H9L16_07590</name>
</gene>
<organism evidence="2 3">
    <name type="scientific">Thermomonas carbonis</name>
    <dbReference type="NCBI Taxonomy" id="1463158"/>
    <lineage>
        <taxon>Bacteria</taxon>
        <taxon>Pseudomonadati</taxon>
        <taxon>Pseudomonadota</taxon>
        <taxon>Gammaproteobacteria</taxon>
        <taxon>Lysobacterales</taxon>
        <taxon>Lysobacteraceae</taxon>
        <taxon>Thermomonas</taxon>
    </lineage>
</organism>
<keyword evidence="1" id="KW-0472">Membrane</keyword>
<dbReference type="AlphaFoldDB" id="A0A7G9SU70"/>
<evidence type="ECO:0000313" key="2">
    <source>
        <dbReference type="EMBL" id="QNN71395.1"/>
    </source>
</evidence>
<keyword evidence="3" id="KW-1185">Reference proteome</keyword>
<accession>A0A7G9SU70</accession>
<dbReference type="EMBL" id="CP060719">
    <property type="protein sequence ID" value="QNN71395.1"/>
    <property type="molecule type" value="Genomic_DNA"/>
</dbReference>
<keyword evidence="1" id="KW-0812">Transmembrane</keyword>
<name>A0A7G9SU70_9GAMM</name>
<feature type="transmembrane region" description="Helical" evidence="1">
    <location>
        <begin position="20"/>
        <end position="42"/>
    </location>
</feature>
<evidence type="ECO:0000256" key="1">
    <source>
        <dbReference type="SAM" id="Phobius"/>
    </source>
</evidence>
<dbReference type="Proteomes" id="UP000515804">
    <property type="component" value="Chromosome"/>
</dbReference>
<sequence>MTLAFMPKWLQLREEWRGNARLRMGVAIVAAILFVYACLLLWDWRSALHEEYRERTLQLYKMEALAGQQYWPARAQSARIVEKAVLAEIPDAATLGLAQAEVQTTVRQILNAFGPKMSSSTRPAAQVAGRPGIWRLPVALRGPANVMQLSEILRRIESAERLMTVEEMSITFARANPISR</sequence>
<evidence type="ECO:0000313" key="3">
    <source>
        <dbReference type="Proteomes" id="UP000515804"/>
    </source>
</evidence>
<dbReference type="KEGG" id="tcn:H9L16_07590"/>
<reference evidence="2 3" key="1">
    <citation type="submission" date="2020-08" db="EMBL/GenBank/DDBJ databases">
        <title>Genome sequence of Thermomonas carbonis KCTC 42013T.</title>
        <authorList>
            <person name="Hyun D.-W."/>
            <person name="Bae J.-W."/>
        </authorList>
    </citation>
    <scope>NUCLEOTIDE SEQUENCE [LARGE SCALE GENOMIC DNA]</scope>
    <source>
        <strain evidence="2 3">KCTC 42013</strain>
    </source>
</reference>